<keyword evidence="1" id="KW-0418">Kinase</keyword>
<dbReference type="Proteomes" id="UP001060215">
    <property type="component" value="Chromosome 7"/>
</dbReference>
<reference evidence="1 2" key="1">
    <citation type="journal article" date="2022" name="Plant J.">
        <title>Chromosome-level genome of Camellia lanceoleosa provides a valuable resource for understanding genome evolution and self-incompatibility.</title>
        <authorList>
            <person name="Gong W."/>
            <person name="Xiao S."/>
            <person name="Wang L."/>
            <person name="Liao Z."/>
            <person name="Chang Y."/>
            <person name="Mo W."/>
            <person name="Hu G."/>
            <person name="Li W."/>
            <person name="Zhao G."/>
            <person name="Zhu H."/>
            <person name="Hu X."/>
            <person name="Ji K."/>
            <person name="Xiang X."/>
            <person name="Song Q."/>
            <person name="Yuan D."/>
            <person name="Jin S."/>
            <person name="Zhang L."/>
        </authorList>
    </citation>
    <scope>NUCLEOTIDE SEQUENCE [LARGE SCALE GENOMIC DNA]</scope>
    <source>
        <strain evidence="1">SQ_2022a</strain>
    </source>
</reference>
<comment type="caution">
    <text evidence="1">The sequence shown here is derived from an EMBL/GenBank/DDBJ whole genome shotgun (WGS) entry which is preliminary data.</text>
</comment>
<evidence type="ECO:0000313" key="1">
    <source>
        <dbReference type="EMBL" id="KAI8009049.1"/>
    </source>
</evidence>
<proteinExistence type="predicted"/>
<dbReference type="EMBL" id="CM045764">
    <property type="protein sequence ID" value="KAI8009049.1"/>
    <property type="molecule type" value="Genomic_DNA"/>
</dbReference>
<evidence type="ECO:0000313" key="2">
    <source>
        <dbReference type="Proteomes" id="UP001060215"/>
    </source>
</evidence>
<name>A0ACC0H7W2_9ERIC</name>
<organism evidence="1 2">
    <name type="scientific">Camellia lanceoleosa</name>
    <dbReference type="NCBI Taxonomy" id="1840588"/>
    <lineage>
        <taxon>Eukaryota</taxon>
        <taxon>Viridiplantae</taxon>
        <taxon>Streptophyta</taxon>
        <taxon>Embryophyta</taxon>
        <taxon>Tracheophyta</taxon>
        <taxon>Spermatophyta</taxon>
        <taxon>Magnoliopsida</taxon>
        <taxon>eudicotyledons</taxon>
        <taxon>Gunneridae</taxon>
        <taxon>Pentapetalae</taxon>
        <taxon>asterids</taxon>
        <taxon>Ericales</taxon>
        <taxon>Theaceae</taxon>
        <taxon>Camellia</taxon>
    </lineage>
</organism>
<protein>
    <submittedName>
        <fullName evidence="1">CBL-interacting serine/threonine-protein kinase 10</fullName>
    </submittedName>
</protein>
<keyword evidence="2" id="KW-1185">Reference proteome</keyword>
<keyword evidence="1" id="KW-0808">Transferase</keyword>
<gene>
    <name evidence="1" type="ORF">LOK49_LG07G00777</name>
</gene>
<accession>A0ACC0H7W2</accession>
<sequence length="180" mass="20424">MGLNADNSFSEAYEIVCLFGLPVFLLDELGYAIHTTFKLCAQMHNEASSYKLPVVLKHEIGEDGFDLSGLFVENDQKEEVQFTSAKPASAIISRLEEIARHLKLKVTKKDQGFFKLEESNECITGVLSIDIEIFEITPSLHVVEVKRSRGDALEYQKILKQDIRPALKEIVWAWQGEQQH</sequence>